<dbReference type="PROSITE" id="PS51257">
    <property type="entry name" value="PROKAR_LIPOPROTEIN"/>
    <property type="match status" value="1"/>
</dbReference>
<keyword evidence="2" id="KW-1185">Reference proteome</keyword>
<comment type="caution">
    <text evidence="1">The sequence shown here is derived from an EMBL/GenBank/DDBJ whole genome shotgun (WGS) entry which is preliminary data.</text>
</comment>
<dbReference type="AlphaFoldDB" id="A0A5B7K2E7"/>
<accession>A0A5B7K2E7</accession>
<evidence type="ECO:0000313" key="1">
    <source>
        <dbReference type="EMBL" id="MPD04512.1"/>
    </source>
</evidence>
<dbReference type="Proteomes" id="UP000324222">
    <property type="component" value="Unassembled WGS sequence"/>
</dbReference>
<gene>
    <name evidence="1" type="ORF">E2C01_100205</name>
</gene>
<dbReference type="EMBL" id="VSRR010141379">
    <property type="protein sequence ID" value="MPD04512.1"/>
    <property type="molecule type" value="Genomic_DNA"/>
</dbReference>
<sequence length="70" mass="8057">MTWYRQPSSISREFCRRRDCRVQLSLVNISLSSCSTCRLMSVRRVIVTSPQLPPNKHRCAASPLHSTHSK</sequence>
<evidence type="ECO:0000313" key="2">
    <source>
        <dbReference type="Proteomes" id="UP000324222"/>
    </source>
</evidence>
<proteinExistence type="predicted"/>
<organism evidence="1 2">
    <name type="scientific">Portunus trituberculatus</name>
    <name type="common">Swimming crab</name>
    <name type="synonym">Neptunus trituberculatus</name>
    <dbReference type="NCBI Taxonomy" id="210409"/>
    <lineage>
        <taxon>Eukaryota</taxon>
        <taxon>Metazoa</taxon>
        <taxon>Ecdysozoa</taxon>
        <taxon>Arthropoda</taxon>
        <taxon>Crustacea</taxon>
        <taxon>Multicrustacea</taxon>
        <taxon>Malacostraca</taxon>
        <taxon>Eumalacostraca</taxon>
        <taxon>Eucarida</taxon>
        <taxon>Decapoda</taxon>
        <taxon>Pleocyemata</taxon>
        <taxon>Brachyura</taxon>
        <taxon>Eubrachyura</taxon>
        <taxon>Portunoidea</taxon>
        <taxon>Portunidae</taxon>
        <taxon>Portuninae</taxon>
        <taxon>Portunus</taxon>
    </lineage>
</organism>
<reference evidence="1 2" key="1">
    <citation type="submission" date="2019-05" db="EMBL/GenBank/DDBJ databases">
        <title>Another draft genome of Portunus trituberculatus and its Hox gene families provides insights of decapod evolution.</title>
        <authorList>
            <person name="Jeong J.-H."/>
            <person name="Song I."/>
            <person name="Kim S."/>
            <person name="Choi T."/>
            <person name="Kim D."/>
            <person name="Ryu S."/>
            <person name="Kim W."/>
        </authorList>
    </citation>
    <scope>NUCLEOTIDE SEQUENCE [LARGE SCALE GENOMIC DNA]</scope>
    <source>
        <tissue evidence="1">Muscle</tissue>
    </source>
</reference>
<protein>
    <submittedName>
        <fullName evidence="1">Uncharacterized protein</fullName>
    </submittedName>
</protein>
<name>A0A5B7K2E7_PORTR</name>